<dbReference type="Proteomes" id="UP000595064">
    <property type="component" value="Chromosome"/>
</dbReference>
<dbReference type="CDD" id="cd02440">
    <property type="entry name" value="AdoMet_MTases"/>
    <property type="match status" value="1"/>
</dbReference>
<protein>
    <submittedName>
        <fullName evidence="1">Class I SAM-dependent methyltransferase</fullName>
    </submittedName>
</protein>
<dbReference type="RefSeq" id="WP_016448097.1">
    <property type="nucleotide sequence ID" value="NZ_CP065748.1"/>
</dbReference>
<dbReference type="GO" id="GO:0032259">
    <property type="term" value="P:methylation"/>
    <property type="evidence" value="ECO:0007669"/>
    <property type="project" value="UniProtKB-KW"/>
</dbReference>
<dbReference type="PANTHER" id="PTHR43861">
    <property type="entry name" value="TRANS-ACONITATE 2-METHYLTRANSFERASE-RELATED"/>
    <property type="match status" value="1"/>
</dbReference>
<keyword evidence="2" id="KW-1185">Reference proteome</keyword>
<dbReference type="GO" id="GO:0008168">
    <property type="term" value="F:methyltransferase activity"/>
    <property type="evidence" value="ECO:0007669"/>
    <property type="project" value="UniProtKB-KW"/>
</dbReference>
<dbReference type="InterPro" id="IPR029063">
    <property type="entry name" value="SAM-dependent_MTases_sf"/>
</dbReference>
<keyword evidence="1" id="KW-0808">Transferase</keyword>
<sequence length="235" mass="27213">MNRIQKLFSSTHYQILEERRLAQILSSNFKGKRILDIGCGQGKYLRLLKNISSEVTGVDVNSVQVENLRKEGFNAYTPDNLPAQKYDLLLMSHIVEHMAPEDLIAFMDNYLEMLEENGALLLLTPMPGIRFWHDYTHIRPYTPQSIGMMFGILNGPVSFKPKNKLMLNEIWFFRDSWRIRNHRSYYPSPQGNRDIFNRYLILTINIVLAGLHAISRGRLGILASWAGIYRKLPLS</sequence>
<keyword evidence="1" id="KW-0489">Methyltransferase</keyword>
<dbReference type="Pfam" id="PF13489">
    <property type="entry name" value="Methyltransf_23"/>
    <property type="match status" value="1"/>
</dbReference>
<dbReference type="Gene3D" id="3.40.50.150">
    <property type="entry name" value="Vaccinia Virus protein VP39"/>
    <property type="match status" value="1"/>
</dbReference>
<reference evidence="1 2" key="1">
    <citation type="submission" date="2020-12" db="EMBL/GenBank/DDBJ databases">
        <title>FDA dAtabase for Regulatory Grade micrObial Sequences (FDA-ARGOS): Supporting development and validation of Infectious Disease Dx tests.</title>
        <authorList>
            <person name="Sproer C."/>
            <person name="Gronow S."/>
            <person name="Severitt S."/>
            <person name="Schroder I."/>
            <person name="Tallon L."/>
            <person name="Sadzewicz L."/>
            <person name="Zhao X."/>
            <person name="Boylan J."/>
            <person name="Ott S."/>
            <person name="Bowen H."/>
            <person name="Vavikolanu K."/>
            <person name="Mehta A."/>
            <person name="Aluvathingal J."/>
            <person name="Nadendla S."/>
            <person name="Lowell S."/>
            <person name="Myers T."/>
            <person name="Yan Y."/>
            <person name="Sichtig H."/>
        </authorList>
    </citation>
    <scope>NUCLEOTIDE SEQUENCE [LARGE SCALE GENOMIC DNA]</scope>
    <source>
        <strain evidence="1 2">FDAARGOS_890</strain>
    </source>
</reference>
<accession>A0A7T2YVQ4</accession>
<organism evidence="1 2">
    <name type="scientific">Delftia lacustris</name>
    <dbReference type="NCBI Taxonomy" id="558537"/>
    <lineage>
        <taxon>Bacteria</taxon>
        <taxon>Pseudomonadati</taxon>
        <taxon>Pseudomonadota</taxon>
        <taxon>Betaproteobacteria</taxon>
        <taxon>Burkholderiales</taxon>
        <taxon>Comamonadaceae</taxon>
        <taxon>Delftia</taxon>
    </lineage>
</organism>
<proteinExistence type="predicted"/>
<dbReference type="EMBL" id="CP065748">
    <property type="protein sequence ID" value="QPS82929.1"/>
    <property type="molecule type" value="Genomic_DNA"/>
</dbReference>
<dbReference type="SUPFAM" id="SSF53335">
    <property type="entry name" value="S-adenosyl-L-methionine-dependent methyltransferases"/>
    <property type="match status" value="1"/>
</dbReference>
<dbReference type="KEGG" id="dla:I6G47_07570"/>
<name>A0A7T2YVQ4_9BURK</name>
<gene>
    <name evidence="1" type="ORF">I6G47_07570</name>
</gene>
<evidence type="ECO:0000313" key="2">
    <source>
        <dbReference type="Proteomes" id="UP000595064"/>
    </source>
</evidence>
<evidence type="ECO:0000313" key="1">
    <source>
        <dbReference type="EMBL" id="QPS82929.1"/>
    </source>
</evidence>
<dbReference type="AlphaFoldDB" id="A0A7T2YVQ4"/>